<evidence type="ECO:0000313" key="3">
    <source>
        <dbReference type="Proteomes" id="UP000246078"/>
    </source>
</evidence>
<comment type="caution">
    <text evidence="2">The sequence shown here is derived from an EMBL/GenBank/DDBJ whole genome shotgun (WGS) entry which is preliminary data.</text>
</comment>
<name>A0A2V2WHC1_TRYCR</name>
<dbReference type="EMBL" id="PRFC01000107">
    <property type="protein sequence ID" value="PWV07019.1"/>
    <property type="molecule type" value="Genomic_DNA"/>
</dbReference>
<reference evidence="2 3" key="1">
    <citation type="journal article" date="2018" name="Microb. Genom.">
        <title>Expanding an expanded genome: long-read sequencing of Trypanosoma cruzi.</title>
        <authorList>
            <person name="Berna L."/>
            <person name="Rodriguez M."/>
            <person name="Chiribao M.L."/>
            <person name="Parodi-Talice A."/>
            <person name="Pita S."/>
            <person name="Rijo G."/>
            <person name="Alvarez-Valin F."/>
            <person name="Robello C."/>
        </authorList>
    </citation>
    <scope>NUCLEOTIDE SEQUENCE [LARGE SCALE GENOMIC DNA]</scope>
    <source>
        <strain evidence="2 3">TCC</strain>
    </source>
</reference>
<organism evidence="2 3">
    <name type="scientific">Trypanosoma cruzi</name>
    <dbReference type="NCBI Taxonomy" id="5693"/>
    <lineage>
        <taxon>Eukaryota</taxon>
        <taxon>Discoba</taxon>
        <taxon>Euglenozoa</taxon>
        <taxon>Kinetoplastea</taxon>
        <taxon>Metakinetoplastina</taxon>
        <taxon>Trypanosomatida</taxon>
        <taxon>Trypanosomatidae</taxon>
        <taxon>Trypanosoma</taxon>
        <taxon>Schizotrypanum</taxon>
    </lineage>
</organism>
<evidence type="ECO:0000259" key="1">
    <source>
        <dbReference type="Pfam" id="PF24466"/>
    </source>
</evidence>
<protein>
    <submittedName>
        <fullName evidence="2">Putative retrotransposon hot spot protein (RHS)</fullName>
    </submittedName>
</protein>
<dbReference type="InterPro" id="IPR056000">
    <property type="entry name" value="DUF7578"/>
</dbReference>
<sequence>MISFGIILAVGASWNSIGTSICGGFSISSTKFIKEEVLLRTIKASPPYQELKKEREDMHVLLEALNKLGDENILSLSGNGGTLKEKDTVTPLARAQINTAYSYLLRVERQVEEERERRERQEPGVTIHTRTDDAVFEGRSRVKEMKLNDFITMELDGRGALDANRDLLLDELLKEPHEVYPRCGSIG</sequence>
<dbReference type="Proteomes" id="UP000246078">
    <property type="component" value="Unassembled WGS sequence"/>
</dbReference>
<dbReference type="VEuPathDB" id="TriTrypDB:C3747_107g38"/>
<dbReference type="VEuPathDB" id="TriTrypDB:TcCLB.509295.90"/>
<dbReference type="AlphaFoldDB" id="A0A2V2WHC1"/>
<dbReference type="Pfam" id="PF24466">
    <property type="entry name" value="DUF7578"/>
    <property type="match status" value="1"/>
</dbReference>
<dbReference type="VEuPathDB" id="TriTrypDB:TcCL_Unassigned00080"/>
<gene>
    <name evidence="2" type="ORF">C3747_107g38</name>
</gene>
<evidence type="ECO:0000313" key="2">
    <source>
        <dbReference type="EMBL" id="PWV07019.1"/>
    </source>
</evidence>
<accession>A0A2V2WHC1</accession>
<proteinExistence type="predicted"/>
<feature type="domain" description="DUF7578" evidence="1">
    <location>
        <begin position="141"/>
        <end position="178"/>
    </location>
</feature>
<dbReference type="VEuPathDB" id="TriTrypDB:C4B63_118g21"/>